<reference evidence="2" key="1">
    <citation type="journal article" date="2015" name="Nat. Genet.">
        <title>The genome and transcriptome of the zoonotic hookworm Ancylostoma ceylanicum identify infection-specific gene families.</title>
        <authorList>
            <person name="Schwarz E.M."/>
            <person name="Hu Y."/>
            <person name="Antoshechkin I."/>
            <person name="Miller M.M."/>
            <person name="Sternberg P.W."/>
            <person name="Aroian R.V."/>
        </authorList>
    </citation>
    <scope>NUCLEOTIDE SEQUENCE</scope>
    <source>
        <strain evidence="2">HY135</strain>
    </source>
</reference>
<accession>A0A016TIC9</accession>
<evidence type="ECO:0000313" key="1">
    <source>
        <dbReference type="EMBL" id="EYC02348.1"/>
    </source>
</evidence>
<organism evidence="1 2">
    <name type="scientific">Ancylostoma ceylanicum</name>
    <dbReference type="NCBI Taxonomy" id="53326"/>
    <lineage>
        <taxon>Eukaryota</taxon>
        <taxon>Metazoa</taxon>
        <taxon>Ecdysozoa</taxon>
        <taxon>Nematoda</taxon>
        <taxon>Chromadorea</taxon>
        <taxon>Rhabditida</taxon>
        <taxon>Rhabditina</taxon>
        <taxon>Rhabditomorpha</taxon>
        <taxon>Strongyloidea</taxon>
        <taxon>Ancylostomatidae</taxon>
        <taxon>Ancylostomatinae</taxon>
        <taxon>Ancylostoma</taxon>
    </lineage>
</organism>
<comment type="caution">
    <text evidence="1">The sequence shown here is derived from an EMBL/GenBank/DDBJ whole genome shotgun (WGS) entry which is preliminary data.</text>
</comment>
<proteinExistence type="predicted"/>
<dbReference type="EMBL" id="JARK01001436">
    <property type="protein sequence ID" value="EYC02348.1"/>
    <property type="molecule type" value="Genomic_DNA"/>
</dbReference>
<keyword evidence="2" id="KW-1185">Reference proteome</keyword>
<dbReference type="AlphaFoldDB" id="A0A016TIC9"/>
<dbReference type="Proteomes" id="UP000024635">
    <property type="component" value="Unassembled WGS sequence"/>
</dbReference>
<evidence type="ECO:0000313" key="2">
    <source>
        <dbReference type="Proteomes" id="UP000024635"/>
    </source>
</evidence>
<gene>
    <name evidence="1" type="primary">Acey_s0100.g3242</name>
    <name evidence="1" type="ORF">Y032_0100g3242</name>
</gene>
<protein>
    <submittedName>
        <fullName evidence="1">Uncharacterized protein</fullName>
    </submittedName>
</protein>
<sequence length="83" mass="9631">MEIKINSTTTRRVWTRTHERINKKTRLANHLSRPASPNNTQCVQWSMTLTIVGLPGYHFINPGSGCYFLTWLFALSTMHRILD</sequence>
<name>A0A016TIC9_9BILA</name>